<proteinExistence type="inferred from homology"/>
<comment type="pathway">
    <text evidence="4">Amine and polyamine biosynthesis; betaine biosynthesis via choline pathway; betaine from betaine aldehyde: step 1/1.</text>
</comment>
<dbReference type="EMBL" id="JACCBF010000001">
    <property type="protein sequence ID" value="NYD29246.1"/>
    <property type="molecule type" value="Genomic_DNA"/>
</dbReference>
<dbReference type="InterPro" id="IPR016163">
    <property type="entry name" value="Ald_DH_C"/>
</dbReference>
<organism evidence="8 9">
    <name type="scientific">Nocardioides kongjuensis</name>
    <dbReference type="NCBI Taxonomy" id="349522"/>
    <lineage>
        <taxon>Bacteria</taxon>
        <taxon>Bacillati</taxon>
        <taxon>Actinomycetota</taxon>
        <taxon>Actinomycetes</taxon>
        <taxon>Propionibacteriales</taxon>
        <taxon>Nocardioidaceae</taxon>
        <taxon>Nocardioides</taxon>
    </lineage>
</organism>
<dbReference type="PANTHER" id="PTHR43860:SF2">
    <property type="entry name" value="BETAINE ALDEHYDE DEHYDROGENASE-RELATED"/>
    <property type="match status" value="1"/>
</dbReference>
<dbReference type="FunFam" id="3.40.605.10:FF:000007">
    <property type="entry name" value="NAD/NADP-dependent betaine aldehyde dehydrogenase"/>
    <property type="match status" value="1"/>
</dbReference>
<evidence type="ECO:0000256" key="2">
    <source>
        <dbReference type="ARBA" id="ARBA00023002"/>
    </source>
</evidence>
<reference evidence="8 9" key="1">
    <citation type="submission" date="2020-07" db="EMBL/GenBank/DDBJ databases">
        <title>Sequencing the genomes of 1000 actinobacteria strains.</title>
        <authorList>
            <person name="Klenk H.-P."/>
        </authorList>
    </citation>
    <scope>NUCLEOTIDE SEQUENCE [LARGE SCALE GENOMIC DNA]</scope>
    <source>
        <strain evidence="8 9">DSM 19082</strain>
    </source>
</reference>
<dbReference type="PROSITE" id="PS00070">
    <property type="entry name" value="ALDEHYDE_DEHYDR_CYS"/>
    <property type="match status" value="1"/>
</dbReference>
<dbReference type="InterPro" id="IPR016161">
    <property type="entry name" value="Ald_DH/histidinol_DH"/>
</dbReference>
<dbReference type="PANTHER" id="PTHR43860">
    <property type="entry name" value="BETAINE ALDEHYDE DEHYDROGENASE"/>
    <property type="match status" value="1"/>
</dbReference>
<sequence length="492" mass="52518">MPDLFVDGEWCAPAAGGRREIRCPADGSLVGEVDEATADDTRAAVAAAHRAFHTGPWPGTSARERGDLLLRVADLLVRDKAALARMESLDTGKRLVESEYDIDDIVGVFRHYGRIAAEEAGRVVDTGNPDVVSRIVHEPVGVCGLIAPWNYPLLQVAWKVAPCLAAGNTFVLKPSELTPHTAIHLMRLLTEAGLPAGVGNLVLGAGPDAGAPLAEDPRVDLVSFTGGLATGRRLMAAAAGTVKKVALELGGKNPNIVFADADLEVALDFALTAVFLHSGQVCSAGARLLVEESVHDSFVDALVDRAGRIRLGGPFDDKAETGPLTSAAHRDKVEAYVAAGLAEGAVLRCGGRRPDDAEQPELADGYYYLPTVLDGCRSDMSVTQDESFGPVLTVETFTDEDEAVRIANDSIYGLAGAVWTQDAGKGQRVAGRLRMGTVWINDYHPYVPQAEWGGFKQSGTGRELGLAGLEEYRETKHVWHNIRPAEQRWFAG</sequence>
<dbReference type="AlphaFoldDB" id="A0A852RIV0"/>
<keyword evidence="3" id="KW-0520">NAD</keyword>
<accession>A0A852RIV0</accession>
<dbReference type="GO" id="GO:0008802">
    <property type="term" value="F:betaine-aldehyde dehydrogenase (NAD+) activity"/>
    <property type="evidence" value="ECO:0007669"/>
    <property type="project" value="UniProtKB-EC"/>
</dbReference>
<evidence type="ECO:0000256" key="6">
    <source>
        <dbReference type="RuleBase" id="RU003345"/>
    </source>
</evidence>
<keyword evidence="9" id="KW-1185">Reference proteome</keyword>
<protein>
    <submittedName>
        <fullName evidence="8">Betaine-aldehyde dehydrogenase</fullName>
        <ecNumber evidence="8">1.2.1.8</ecNumber>
    </submittedName>
</protein>
<evidence type="ECO:0000259" key="7">
    <source>
        <dbReference type="Pfam" id="PF00171"/>
    </source>
</evidence>
<evidence type="ECO:0000313" key="8">
    <source>
        <dbReference type="EMBL" id="NYD29246.1"/>
    </source>
</evidence>
<evidence type="ECO:0000256" key="5">
    <source>
        <dbReference type="PROSITE-ProRule" id="PRU10007"/>
    </source>
</evidence>
<comment type="caution">
    <text evidence="8">The sequence shown here is derived from an EMBL/GenBank/DDBJ whole genome shotgun (WGS) entry which is preliminary data.</text>
</comment>
<evidence type="ECO:0000256" key="3">
    <source>
        <dbReference type="ARBA" id="ARBA00023027"/>
    </source>
</evidence>
<dbReference type="InterPro" id="IPR015590">
    <property type="entry name" value="Aldehyde_DH_dom"/>
</dbReference>
<dbReference type="InterPro" id="IPR016162">
    <property type="entry name" value="Ald_DH_N"/>
</dbReference>
<dbReference type="Proteomes" id="UP000582231">
    <property type="component" value="Unassembled WGS sequence"/>
</dbReference>
<dbReference type="Gene3D" id="3.40.605.10">
    <property type="entry name" value="Aldehyde Dehydrogenase, Chain A, domain 1"/>
    <property type="match status" value="1"/>
</dbReference>
<evidence type="ECO:0000256" key="4">
    <source>
        <dbReference type="ARBA" id="ARBA00037921"/>
    </source>
</evidence>
<dbReference type="SUPFAM" id="SSF53720">
    <property type="entry name" value="ALDH-like"/>
    <property type="match status" value="1"/>
</dbReference>
<comment type="similarity">
    <text evidence="1 6">Belongs to the aldehyde dehydrogenase family.</text>
</comment>
<dbReference type="PROSITE" id="PS00687">
    <property type="entry name" value="ALDEHYDE_DEHYDR_GLU"/>
    <property type="match status" value="1"/>
</dbReference>
<dbReference type="Pfam" id="PF00171">
    <property type="entry name" value="Aldedh"/>
    <property type="match status" value="1"/>
</dbReference>
<feature type="active site" evidence="5">
    <location>
        <position position="248"/>
    </location>
</feature>
<feature type="domain" description="Aldehyde dehydrogenase" evidence="7">
    <location>
        <begin position="15"/>
        <end position="478"/>
    </location>
</feature>
<dbReference type="RefSeq" id="WP_179725641.1">
    <property type="nucleotide sequence ID" value="NZ_BAABEF010000001.1"/>
</dbReference>
<dbReference type="InterPro" id="IPR016160">
    <property type="entry name" value="Ald_DH_CS_CYS"/>
</dbReference>
<keyword evidence="2 6" id="KW-0560">Oxidoreductase</keyword>
<dbReference type="InterPro" id="IPR029510">
    <property type="entry name" value="Ald_DH_CS_GLU"/>
</dbReference>
<evidence type="ECO:0000313" key="9">
    <source>
        <dbReference type="Proteomes" id="UP000582231"/>
    </source>
</evidence>
<name>A0A852RIV0_9ACTN</name>
<evidence type="ECO:0000256" key="1">
    <source>
        <dbReference type="ARBA" id="ARBA00009986"/>
    </source>
</evidence>
<dbReference type="EC" id="1.2.1.8" evidence="8"/>
<dbReference type="Gene3D" id="3.40.309.10">
    <property type="entry name" value="Aldehyde Dehydrogenase, Chain A, domain 2"/>
    <property type="match status" value="1"/>
</dbReference>
<dbReference type="FunFam" id="3.40.309.10:FF:000012">
    <property type="entry name" value="Betaine aldehyde dehydrogenase"/>
    <property type="match status" value="1"/>
</dbReference>
<gene>
    <name evidence="8" type="ORF">BJ958_000792</name>
</gene>